<dbReference type="InterPro" id="IPR003358">
    <property type="entry name" value="tRNA_(Gua-N-7)_MeTrfase_Trmb"/>
</dbReference>
<dbReference type="STRING" id="1246637.MTBBW1_2090021"/>
<dbReference type="InterPro" id="IPR055361">
    <property type="entry name" value="tRNA_methyltr_TrmB_bact"/>
</dbReference>
<comment type="similarity">
    <text evidence="7">Belongs to the class I-like SAM-binding methyltransferase superfamily. TrmB family.</text>
</comment>
<proteinExistence type="inferred from homology"/>
<dbReference type="UniPathway" id="UPA00989"/>
<dbReference type="GO" id="GO:0008176">
    <property type="term" value="F:tRNA (guanine(46)-N7)-methyltransferase activity"/>
    <property type="evidence" value="ECO:0007669"/>
    <property type="project" value="UniProtKB-UniRule"/>
</dbReference>
<accession>A0A1W1HC36</accession>
<dbReference type="InterPro" id="IPR029063">
    <property type="entry name" value="SAM-dependent_MTases_sf"/>
</dbReference>
<keyword evidence="6 7" id="KW-0819">tRNA processing</keyword>
<evidence type="ECO:0000256" key="4">
    <source>
        <dbReference type="ARBA" id="ARBA00022679"/>
    </source>
</evidence>
<feature type="binding site" evidence="7">
    <location>
        <position position="125"/>
    </location>
    <ligand>
        <name>substrate</name>
    </ligand>
</feature>
<dbReference type="HAMAP" id="MF_01057">
    <property type="entry name" value="tRNA_methyltr_TrmB"/>
    <property type="match status" value="1"/>
</dbReference>
<dbReference type="Gene3D" id="3.40.50.150">
    <property type="entry name" value="Vaccinia Virus protein VP39"/>
    <property type="match status" value="1"/>
</dbReference>
<comment type="catalytic activity">
    <reaction evidence="1 7">
        <text>guanosine(46) in tRNA + S-adenosyl-L-methionine = N(7)-methylguanosine(46) in tRNA + S-adenosyl-L-homocysteine</text>
        <dbReference type="Rhea" id="RHEA:42708"/>
        <dbReference type="Rhea" id="RHEA-COMP:10188"/>
        <dbReference type="Rhea" id="RHEA-COMP:10189"/>
        <dbReference type="ChEBI" id="CHEBI:57856"/>
        <dbReference type="ChEBI" id="CHEBI:59789"/>
        <dbReference type="ChEBI" id="CHEBI:74269"/>
        <dbReference type="ChEBI" id="CHEBI:74480"/>
        <dbReference type="EC" id="2.1.1.33"/>
    </reaction>
</comment>
<dbReference type="EMBL" id="FWEV01000123">
    <property type="protein sequence ID" value="SLM30057.1"/>
    <property type="molecule type" value="Genomic_DNA"/>
</dbReference>
<comment type="pathway">
    <text evidence="7">tRNA modification; N(7)-methylguanine-tRNA biosynthesis.</text>
</comment>
<dbReference type="EC" id="2.1.1.33" evidence="7"/>
<evidence type="ECO:0000256" key="1">
    <source>
        <dbReference type="ARBA" id="ARBA00000142"/>
    </source>
</evidence>
<evidence type="ECO:0000256" key="6">
    <source>
        <dbReference type="ARBA" id="ARBA00022694"/>
    </source>
</evidence>
<comment type="caution">
    <text evidence="7">Lacks conserved residue(s) required for the propagation of feature annotation.</text>
</comment>
<dbReference type="NCBIfam" id="NF001080">
    <property type="entry name" value="PRK00121.2-2"/>
    <property type="match status" value="1"/>
</dbReference>
<reference evidence="8 9" key="1">
    <citation type="submission" date="2017-03" db="EMBL/GenBank/DDBJ databases">
        <authorList>
            <person name="Afonso C.L."/>
            <person name="Miller P.J."/>
            <person name="Scott M.A."/>
            <person name="Spackman E."/>
            <person name="Goraichik I."/>
            <person name="Dimitrov K.M."/>
            <person name="Suarez D.L."/>
            <person name="Swayne D.E."/>
        </authorList>
    </citation>
    <scope>NUCLEOTIDE SEQUENCE [LARGE SCALE GENOMIC DNA]</scope>
    <source>
        <strain evidence="8">PRJEB14757</strain>
    </source>
</reference>
<keyword evidence="4 7" id="KW-0808">Transferase</keyword>
<dbReference type="Proteomes" id="UP000191931">
    <property type="component" value="Unassembled WGS sequence"/>
</dbReference>
<dbReference type="Pfam" id="PF02390">
    <property type="entry name" value="Methyltransf_4"/>
    <property type="match status" value="1"/>
</dbReference>
<keyword evidence="5 7" id="KW-0949">S-adenosyl-L-methionine</keyword>
<evidence type="ECO:0000256" key="5">
    <source>
        <dbReference type="ARBA" id="ARBA00022691"/>
    </source>
</evidence>
<feature type="binding site" evidence="7">
    <location>
        <position position="47"/>
    </location>
    <ligand>
        <name>S-adenosyl-L-methionine</name>
        <dbReference type="ChEBI" id="CHEBI:59789"/>
    </ligand>
</feature>
<dbReference type="PROSITE" id="PS51625">
    <property type="entry name" value="SAM_MT_TRMB"/>
    <property type="match status" value="1"/>
</dbReference>
<dbReference type="AlphaFoldDB" id="A0A1W1HC36"/>
<dbReference type="CDD" id="cd02440">
    <property type="entry name" value="AdoMet_MTases"/>
    <property type="match status" value="1"/>
</dbReference>
<feature type="binding site" evidence="7">
    <location>
        <position position="72"/>
    </location>
    <ligand>
        <name>S-adenosyl-L-methionine</name>
        <dbReference type="ChEBI" id="CHEBI:59789"/>
    </ligand>
</feature>
<feature type="binding site" evidence="7">
    <location>
        <position position="121"/>
    </location>
    <ligand>
        <name>S-adenosyl-L-methionine</name>
        <dbReference type="ChEBI" id="CHEBI:59789"/>
    </ligand>
</feature>
<evidence type="ECO:0000256" key="2">
    <source>
        <dbReference type="ARBA" id="ARBA00003015"/>
    </source>
</evidence>
<gene>
    <name evidence="7" type="primary">trmB</name>
    <name evidence="8" type="ORF">MTBBW1_2090021</name>
</gene>
<dbReference type="RefSeq" id="WP_080807418.1">
    <property type="nucleotide sequence ID" value="NZ_LT828557.1"/>
</dbReference>
<evidence type="ECO:0000313" key="9">
    <source>
        <dbReference type="Proteomes" id="UP000191931"/>
    </source>
</evidence>
<dbReference type="SUPFAM" id="SSF53335">
    <property type="entry name" value="S-adenosyl-L-methionine-dependent methyltransferases"/>
    <property type="match status" value="1"/>
</dbReference>
<keyword evidence="3 7" id="KW-0489">Methyltransferase</keyword>
<comment type="function">
    <text evidence="2 7">Catalyzes the formation of N(7)-methylguanine at position 46 (m7G46) in tRNA.</text>
</comment>
<dbReference type="GO" id="GO:0043527">
    <property type="term" value="C:tRNA methyltransferase complex"/>
    <property type="evidence" value="ECO:0007669"/>
    <property type="project" value="TreeGrafter"/>
</dbReference>
<protein>
    <recommendedName>
        <fullName evidence="7">tRNA (guanine-N(7)-)-methyltransferase</fullName>
        <ecNumber evidence="7">2.1.1.33</ecNumber>
    </recommendedName>
    <alternativeName>
        <fullName evidence="7">tRNA (guanine(46)-N(7))-methyltransferase</fullName>
    </alternativeName>
    <alternativeName>
        <fullName evidence="7">tRNA(m7G46)-methyltransferase</fullName>
    </alternativeName>
</protein>
<evidence type="ECO:0000256" key="3">
    <source>
        <dbReference type="ARBA" id="ARBA00022603"/>
    </source>
</evidence>
<name>A0A1W1HC36_9BACT</name>
<keyword evidence="9" id="KW-1185">Reference proteome</keyword>
<organism evidence="8 9">
    <name type="scientific">Desulfamplus magnetovallimortis</name>
    <dbReference type="NCBI Taxonomy" id="1246637"/>
    <lineage>
        <taxon>Bacteria</taxon>
        <taxon>Pseudomonadati</taxon>
        <taxon>Thermodesulfobacteriota</taxon>
        <taxon>Desulfobacteria</taxon>
        <taxon>Desulfobacterales</taxon>
        <taxon>Desulfobacteraceae</taxon>
        <taxon>Desulfamplus</taxon>
    </lineage>
</organism>
<dbReference type="PANTHER" id="PTHR23417">
    <property type="entry name" value="3-DEOXY-D-MANNO-OCTULOSONIC-ACID TRANSFERASE/TRNA GUANINE-N 7 - -METHYLTRANSFERASE"/>
    <property type="match status" value="1"/>
</dbReference>
<sequence>MPKNKLQKYQRVKELPNVILSEHGNKGDFAQYPWSAGEASDMKITLELGCGKGEHTLLFAKDNPEKFHVGVDYKSHRLCVGAEKALAAGLENVFFLRTRVENLRDFFEPHSIQNIWLTFPDPHPKTRTIKSRLTAPSFLDIYSELLEPGGMVHLKTDSELLYKYTLKCVGNWGGAIIKEQELLSLLDDIPVNDNHPDTSLPQSLGVSRFESNSVTRFENHSISGFESNSVTGFESNSIAGFKSHSISSFKSHNISSFEAAARSKGKSIKYMLFTLNPLLSH</sequence>
<evidence type="ECO:0000256" key="7">
    <source>
        <dbReference type="HAMAP-Rule" id="MF_01057"/>
    </source>
</evidence>
<dbReference type="OrthoDB" id="9802090at2"/>
<feature type="binding site" evidence="7">
    <location>
        <position position="157"/>
    </location>
    <ligand>
        <name>substrate</name>
    </ligand>
</feature>
<evidence type="ECO:0000313" key="8">
    <source>
        <dbReference type="EMBL" id="SLM30057.1"/>
    </source>
</evidence>
<dbReference type="PANTHER" id="PTHR23417:SF14">
    <property type="entry name" value="PENTACOTRIPEPTIDE-REPEAT REGION OF PRORP DOMAIN-CONTAINING PROTEIN"/>
    <property type="match status" value="1"/>
</dbReference>